<proteinExistence type="predicted"/>
<reference evidence="2 3" key="1">
    <citation type="journal article" date="2021" name="Hortic Res">
        <title>Chromosome-scale assembly of the Dendrobium chrysotoxum genome enhances the understanding of orchid evolution.</title>
        <authorList>
            <person name="Zhang Y."/>
            <person name="Zhang G.Q."/>
            <person name="Zhang D."/>
            <person name="Liu X.D."/>
            <person name="Xu X.Y."/>
            <person name="Sun W.H."/>
            <person name="Yu X."/>
            <person name="Zhu X."/>
            <person name="Wang Z.W."/>
            <person name="Zhao X."/>
            <person name="Zhong W.Y."/>
            <person name="Chen H."/>
            <person name="Yin W.L."/>
            <person name="Huang T."/>
            <person name="Niu S.C."/>
            <person name="Liu Z.J."/>
        </authorList>
    </citation>
    <scope>NUCLEOTIDE SEQUENCE [LARGE SCALE GENOMIC DNA]</scope>
    <source>
        <strain evidence="2">Lindl</strain>
    </source>
</reference>
<dbReference type="InterPro" id="IPR038920">
    <property type="entry name" value="At3g05675-like"/>
</dbReference>
<dbReference type="PANTHER" id="PTHR31060">
    <property type="entry name" value="OSJNBA0011J08.25 PROTEIN-RELATED"/>
    <property type="match status" value="1"/>
</dbReference>
<evidence type="ECO:0008006" key="4">
    <source>
        <dbReference type="Google" id="ProtNLM"/>
    </source>
</evidence>
<evidence type="ECO:0000256" key="1">
    <source>
        <dbReference type="ARBA" id="ARBA00004906"/>
    </source>
</evidence>
<comment type="caution">
    <text evidence="2">The sequence shown here is derived from an EMBL/GenBank/DDBJ whole genome shotgun (WGS) entry which is preliminary data.</text>
</comment>
<dbReference type="PANTHER" id="PTHR31060:SF30">
    <property type="entry name" value="OS07G0668800 PROTEIN"/>
    <property type="match status" value="1"/>
</dbReference>
<evidence type="ECO:0000313" key="3">
    <source>
        <dbReference type="Proteomes" id="UP000775213"/>
    </source>
</evidence>
<organism evidence="2 3">
    <name type="scientific">Dendrobium chrysotoxum</name>
    <name type="common">Orchid</name>
    <dbReference type="NCBI Taxonomy" id="161865"/>
    <lineage>
        <taxon>Eukaryota</taxon>
        <taxon>Viridiplantae</taxon>
        <taxon>Streptophyta</taxon>
        <taxon>Embryophyta</taxon>
        <taxon>Tracheophyta</taxon>
        <taxon>Spermatophyta</taxon>
        <taxon>Magnoliopsida</taxon>
        <taxon>Liliopsida</taxon>
        <taxon>Asparagales</taxon>
        <taxon>Orchidaceae</taxon>
        <taxon>Epidendroideae</taxon>
        <taxon>Malaxideae</taxon>
        <taxon>Dendrobiinae</taxon>
        <taxon>Dendrobium</taxon>
    </lineage>
</organism>
<dbReference type="AlphaFoldDB" id="A0AAV7GGU6"/>
<gene>
    <name evidence="2" type="ORF">IEQ34_016822</name>
</gene>
<accession>A0AAV7GGU6</accession>
<protein>
    <recommendedName>
        <fullName evidence="4">BTB/POZ domain-containing protein</fullName>
    </recommendedName>
</protein>
<dbReference type="InterPro" id="IPR011333">
    <property type="entry name" value="SKP1/BTB/POZ_sf"/>
</dbReference>
<dbReference type="Proteomes" id="UP000775213">
    <property type="component" value="Unassembled WGS sequence"/>
</dbReference>
<keyword evidence="3" id="KW-1185">Reference proteome</keyword>
<name>A0AAV7GGU6_DENCH</name>
<dbReference type="EMBL" id="JAGFBR010000015">
    <property type="protein sequence ID" value="KAH0454898.1"/>
    <property type="molecule type" value="Genomic_DNA"/>
</dbReference>
<sequence>MLESLVHESGLRWDGTAGLFLQFSCFLIFIQSLLVWISHIGTQGCDVLVIVIIAGNWDEVGKTEGNMVEENVIKNQEQWRPCHCEIFSPDFAASKNKNDGSTNQLGRGLGSKKHILYLARRNCLGLFLKGKSSMVALAFGDRATSDTVVRLRTHDGRDDWFYCHSKVLIEKSKYFAERLSDDWPTCQIIDSRNCVEVYCQELDFNFHVTSLRLLYVKGPHKCYGVRNALGILQVAIHLGCHQIASDCKEYLEAVPWEEAEEEEILKTIPNLGEQYKSILSRLQPVCQTSLNGIFISTVRFATSSPPISMRELKSSAQEQLEYMLTEDDDPPLFALDDEFIRSVVKDCIKRLLCRFDSLVESMLTVSIDTVLESKVHEFWSHLCDISWACQILGKMEIMKDLVHYWLEASANIFRAAEHVKSVSDDMDVEIKIVEVVSKVLETIGFGNAIVPTMGRISLVKIWLPFVQRVRALLEQDKIMREEDSPAKLDGEIWQGLESAFVSIILTLPSSDQAAILSNWLRSEYAGYPDLTEAFELWCYRTKVARRRLAALGNPGNGSVFLKYMFLS</sequence>
<comment type="pathway">
    <text evidence="1">Protein modification; protein ubiquitination.</text>
</comment>
<dbReference type="Gene3D" id="3.30.710.10">
    <property type="entry name" value="Potassium Channel Kv1.1, Chain A"/>
    <property type="match status" value="1"/>
</dbReference>
<evidence type="ECO:0000313" key="2">
    <source>
        <dbReference type="EMBL" id="KAH0454898.1"/>
    </source>
</evidence>